<proteinExistence type="predicted"/>
<feature type="region of interest" description="Disordered" evidence="1">
    <location>
        <begin position="97"/>
        <end position="126"/>
    </location>
</feature>
<reference evidence="2 3" key="1">
    <citation type="submission" date="2019-12" db="EMBL/GenBank/DDBJ databases">
        <authorList>
            <person name="Alioto T."/>
            <person name="Alioto T."/>
            <person name="Gomez Garrido J."/>
        </authorList>
    </citation>
    <scope>NUCLEOTIDE SEQUENCE [LARGE SCALE GENOMIC DNA]</scope>
</reference>
<evidence type="ECO:0000313" key="2">
    <source>
        <dbReference type="EMBL" id="CAA2963162.1"/>
    </source>
</evidence>
<comment type="caution">
    <text evidence="2">The sequence shown here is derived from an EMBL/GenBank/DDBJ whole genome shotgun (WGS) entry which is preliminary data.</text>
</comment>
<keyword evidence="3" id="KW-1185">Reference proteome</keyword>
<feature type="compositionally biased region" description="Gly residues" evidence="1">
    <location>
        <begin position="97"/>
        <end position="106"/>
    </location>
</feature>
<accession>A0A8S0Q557</accession>
<evidence type="ECO:0000256" key="1">
    <source>
        <dbReference type="SAM" id="MobiDB-lite"/>
    </source>
</evidence>
<evidence type="ECO:0000313" key="3">
    <source>
        <dbReference type="Proteomes" id="UP000594638"/>
    </source>
</evidence>
<gene>
    <name evidence="2" type="ORF">OLEA9_A111343</name>
</gene>
<dbReference type="Gramene" id="OE9A111343T1">
    <property type="protein sequence ID" value="OE9A111343C1"/>
    <property type="gene ID" value="OE9A111343"/>
</dbReference>
<protein>
    <submittedName>
        <fullName evidence="2">Uncharacterized protein</fullName>
    </submittedName>
</protein>
<dbReference type="AlphaFoldDB" id="A0A8S0Q557"/>
<organism evidence="2 3">
    <name type="scientific">Olea europaea subsp. europaea</name>
    <dbReference type="NCBI Taxonomy" id="158383"/>
    <lineage>
        <taxon>Eukaryota</taxon>
        <taxon>Viridiplantae</taxon>
        <taxon>Streptophyta</taxon>
        <taxon>Embryophyta</taxon>
        <taxon>Tracheophyta</taxon>
        <taxon>Spermatophyta</taxon>
        <taxon>Magnoliopsida</taxon>
        <taxon>eudicotyledons</taxon>
        <taxon>Gunneridae</taxon>
        <taxon>Pentapetalae</taxon>
        <taxon>asterids</taxon>
        <taxon>lamiids</taxon>
        <taxon>Lamiales</taxon>
        <taxon>Oleaceae</taxon>
        <taxon>Oleeae</taxon>
        <taxon>Olea</taxon>
    </lineage>
</organism>
<name>A0A8S0Q557_OLEEU</name>
<sequence>MLQFLVPTGVNVGGDLGFFSFSSRFEEIVMNHRYGQKYRVVVETVAIWGLFGKIGGYDQKKRLIGGVGGGHVAIETVVTLWVVYCCVGVGGGGGDGVGGRGGGGSNDDGVRAVVSSDGGSGSGGGM</sequence>
<dbReference type="Proteomes" id="UP000594638">
    <property type="component" value="Unassembled WGS sequence"/>
</dbReference>
<dbReference type="EMBL" id="CACTIH010001807">
    <property type="protein sequence ID" value="CAA2963162.1"/>
    <property type="molecule type" value="Genomic_DNA"/>
</dbReference>